<sequence length="192" mass="21902">MEQLGMKLIQTPYENGDPRGLRLIKDILRPLMLRRTKEAKEKDGSPIFILPPDVETIECHQSEAEQEFYDALFKRSKVQFDQFVAQGKVLHNYAHALGLLLRLRQCCNHPFFVSSPHDSQNSADLDKPARRFLETHHDSPSSDQILPTQSHVGEVVEGIHRLKILCVPYALIAHMILYLHHVDIRCAGSVCS</sequence>
<proteinExistence type="predicted"/>
<dbReference type="EMBL" id="PDCK01000042">
    <property type="protein sequence ID" value="PRQ36430.1"/>
    <property type="molecule type" value="Genomic_DNA"/>
</dbReference>
<dbReference type="GO" id="GO:0005634">
    <property type="term" value="C:nucleus"/>
    <property type="evidence" value="ECO:0007669"/>
    <property type="project" value="TreeGrafter"/>
</dbReference>
<evidence type="ECO:0000256" key="2">
    <source>
        <dbReference type="ARBA" id="ARBA00022801"/>
    </source>
</evidence>
<feature type="domain" description="SNF2 N-terminal" evidence="4">
    <location>
        <begin position="7"/>
        <end position="111"/>
    </location>
</feature>
<dbReference type="InterPro" id="IPR038718">
    <property type="entry name" value="SNF2-like_sf"/>
</dbReference>
<gene>
    <name evidence="5" type="ORF">RchiOBHm_Chr4g0391481</name>
</gene>
<dbReference type="AlphaFoldDB" id="A0A2P6QQG6"/>
<evidence type="ECO:0000313" key="6">
    <source>
        <dbReference type="Proteomes" id="UP000238479"/>
    </source>
</evidence>
<dbReference type="InterPro" id="IPR050628">
    <property type="entry name" value="SNF2_RAD54_helicase_TF"/>
</dbReference>
<keyword evidence="6" id="KW-1185">Reference proteome</keyword>
<name>A0A2P6QQG6_ROSCH</name>
<keyword evidence="3" id="KW-0067">ATP-binding</keyword>
<dbReference type="Gene3D" id="3.40.50.10810">
    <property type="entry name" value="Tandem AAA-ATPase domain"/>
    <property type="match status" value="1"/>
</dbReference>
<accession>A0A2P6QQG6</accession>
<organism evidence="5 6">
    <name type="scientific">Rosa chinensis</name>
    <name type="common">China rose</name>
    <dbReference type="NCBI Taxonomy" id="74649"/>
    <lineage>
        <taxon>Eukaryota</taxon>
        <taxon>Viridiplantae</taxon>
        <taxon>Streptophyta</taxon>
        <taxon>Embryophyta</taxon>
        <taxon>Tracheophyta</taxon>
        <taxon>Spermatophyta</taxon>
        <taxon>Magnoliopsida</taxon>
        <taxon>eudicotyledons</taxon>
        <taxon>Gunneridae</taxon>
        <taxon>Pentapetalae</taxon>
        <taxon>rosids</taxon>
        <taxon>fabids</taxon>
        <taxon>Rosales</taxon>
        <taxon>Rosaceae</taxon>
        <taxon>Rosoideae</taxon>
        <taxon>Rosoideae incertae sedis</taxon>
        <taxon>Rosa</taxon>
    </lineage>
</organism>
<evidence type="ECO:0000313" key="5">
    <source>
        <dbReference type="EMBL" id="PRQ36430.1"/>
    </source>
</evidence>
<dbReference type="Pfam" id="PF00176">
    <property type="entry name" value="SNF2-rel_dom"/>
    <property type="match status" value="1"/>
</dbReference>
<dbReference type="EC" id="3.6.4.12" evidence="5"/>
<dbReference type="PANTHER" id="PTHR45626">
    <property type="entry name" value="TRANSCRIPTION TERMINATION FACTOR 2-RELATED"/>
    <property type="match status" value="1"/>
</dbReference>
<evidence type="ECO:0000256" key="1">
    <source>
        <dbReference type="ARBA" id="ARBA00022741"/>
    </source>
</evidence>
<dbReference type="GO" id="GO:0005524">
    <property type="term" value="F:ATP binding"/>
    <property type="evidence" value="ECO:0007669"/>
    <property type="project" value="UniProtKB-KW"/>
</dbReference>
<dbReference type="GO" id="GO:0016787">
    <property type="term" value="F:hydrolase activity"/>
    <property type="evidence" value="ECO:0007669"/>
    <property type="project" value="UniProtKB-KW"/>
</dbReference>
<dbReference type="STRING" id="74649.A0A2P6QQG6"/>
<dbReference type="Gramene" id="PRQ36430">
    <property type="protein sequence ID" value="PRQ36430"/>
    <property type="gene ID" value="RchiOBHm_Chr4g0391481"/>
</dbReference>
<dbReference type="InterPro" id="IPR000330">
    <property type="entry name" value="SNF2_N"/>
</dbReference>
<reference evidence="5 6" key="1">
    <citation type="journal article" date="2018" name="Nat. Genet.">
        <title>The Rosa genome provides new insights in the design of modern roses.</title>
        <authorList>
            <person name="Bendahmane M."/>
        </authorList>
    </citation>
    <scope>NUCLEOTIDE SEQUENCE [LARGE SCALE GENOMIC DNA]</scope>
    <source>
        <strain evidence="6">cv. Old Blush</strain>
    </source>
</reference>
<comment type="caution">
    <text evidence="5">The sequence shown here is derived from an EMBL/GenBank/DDBJ whole genome shotgun (WGS) entry which is preliminary data.</text>
</comment>
<dbReference type="GO" id="GO:0003678">
    <property type="term" value="F:DNA helicase activity"/>
    <property type="evidence" value="ECO:0007669"/>
    <property type="project" value="UniProtKB-EC"/>
</dbReference>
<dbReference type="Proteomes" id="UP000238479">
    <property type="component" value="Chromosome 4"/>
</dbReference>
<keyword evidence="5" id="KW-0347">Helicase</keyword>
<dbReference type="InterPro" id="IPR027417">
    <property type="entry name" value="P-loop_NTPase"/>
</dbReference>
<dbReference type="Gene3D" id="3.40.50.300">
    <property type="entry name" value="P-loop containing nucleotide triphosphate hydrolases"/>
    <property type="match status" value="1"/>
</dbReference>
<evidence type="ECO:0000259" key="4">
    <source>
        <dbReference type="Pfam" id="PF00176"/>
    </source>
</evidence>
<dbReference type="SUPFAM" id="SSF52540">
    <property type="entry name" value="P-loop containing nucleoside triphosphate hydrolases"/>
    <property type="match status" value="1"/>
</dbReference>
<evidence type="ECO:0000256" key="3">
    <source>
        <dbReference type="ARBA" id="ARBA00022840"/>
    </source>
</evidence>
<keyword evidence="1" id="KW-0547">Nucleotide-binding</keyword>
<protein>
    <submittedName>
        <fullName evidence="5">Putative DNA helicase chromatin remodeling SNF2 family</fullName>
        <ecNumber evidence="5">3.6.4.12</ecNumber>
    </submittedName>
</protein>
<keyword evidence="2 5" id="KW-0378">Hydrolase</keyword>
<dbReference type="GO" id="GO:0006281">
    <property type="term" value="P:DNA repair"/>
    <property type="evidence" value="ECO:0007669"/>
    <property type="project" value="TreeGrafter"/>
</dbReference>
<dbReference type="PANTHER" id="PTHR45626:SF22">
    <property type="entry name" value="DNA REPAIR PROTEIN RAD5"/>
    <property type="match status" value="1"/>
</dbReference>